<dbReference type="Proteomes" id="UP000189295">
    <property type="component" value="Unassembled WGS sequence"/>
</dbReference>
<comment type="caution">
    <text evidence="2">The sequence shown here is derived from an EMBL/GenBank/DDBJ whole genome shotgun (WGS) entry which is preliminary data.</text>
</comment>
<dbReference type="AlphaFoldDB" id="A0A1V2JXP3"/>
<organism evidence="2 3">
    <name type="scientific">Pseudomonas cedrina subsp. cedrina</name>
    <dbReference type="NCBI Taxonomy" id="76762"/>
    <lineage>
        <taxon>Bacteria</taxon>
        <taxon>Pseudomonadati</taxon>
        <taxon>Pseudomonadota</taxon>
        <taxon>Gammaproteobacteria</taxon>
        <taxon>Pseudomonadales</taxon>
        <taxon>Pseudomonadaceae</taxon>
        <taxon>Pseudomonas</taxon>
    </lineage>
</organism>
<feature type="region of interest" description="Disordered" evidence="1">
    <location>
        <begin position="62"/>
        <end position="86"/>
    </location>
</feature>
<dbReference type="OrthoDB" id="7000872at2"/>
<name>A0A1V2JXP3_PSECE</name>
<proteinExistence type="predicted"/>
<dbReference type="RefSeq" id="WP_076954737.1">
    <property type="nucleotide sequence ID" value="NZ_MNPW01000017.1"/>
</dbReference>
<reference evidence="2 3" key="1">
    <citation type="submission" date="2016-10" db="EMBL/GenBank/DDBJ databases">
        <title>Pseudomonas lactis sp. nov. and Pseudomonas paralactis sp. nov., isolated from bovine raw milk.</title>
        <authorList>
            <person name="Von Neubeck M."/>
            <person name="Huptas C."/>
            <person name="Glueck C."/>
            <person name="Krewinkel M."/>
            <person name="Stoeckel M."/>
            <person name="Stressler T."/>
            <person name="Fischer L."/>
            <person name="Hinrichs J."/>
            <person name="Scherer S."/>
            <person name="Wenning M."/>
        </authorList>
    </citation>
    <scope>NUCLEOTIDE SEQUENCE [LARGE SCALE GENOMIC DNA]</scope>
    <source>
        <strain evidence="2 3">DSM 17516</strain>
    </source>
</reference>
<accession>A0A1V2JXP3</accession>
<gene>
    <name evidence="2" type="ORF">BLL36_26625</name>
</gene>
<dbReference type="EMBL" id="MNPW01000017">
    <property type="protein sequence ID" value="ONH50272.1"/>
    <property type="molecule type" value="Genomic_DNA"/>
</dbReference>
<protein>
    <submittedName>
        <fullName evidence="2">Uncharacterized protein</fullName>
    </submittedName>
</protein>
<evidence type="ECO:0000256" key="1">
    <source>
        <dbReference type="SAM" id="MobiDB-lite"/>
    </source>
</evidence>
<evidence type="ECO:0000313" key="2">
    <source>
        <dbReference type="EMBL" id="ONH50272.1"/>
    </source>
</evidence>
<evidence type="ECO:0000313" key="3">
    <source>
        <dbReference type="Proteomes" id="UP000189295"/>
    </source>
</evidence>
<sequence>MNTTSFESLDSQYISTLAGLGQETEDPRTFRPQQFNLTSLPKSSFKAPTAEDFDKGARVLMEESPPSPGRSAFSKWFNKLSRRQVP</sequence>